<keyword evidence="2" id="KW-0645">Protease</keyword>
<reference evidence="2" key="1">
    <citation type="journal article" date="2019" name="Science">
        <title>Mutation of a bHLH transcription factor allowed almond domestication.</title>
        <authorList>
            <person name="Sanchez-Perez R."/>
            <person name="Pavan S."/>
            <person name="Mazzeo R."/>
            <person name="Moldovan C."/>
            <person name="Aiese Cigliano R."/>
            <person name="Del Cueto J."/>
            <person name="Ricciardi F."/>
            <person name="Lotti C."/>
            <person name="Ricciardi L."/>
            <person name="Dicenta F."/>
            <person name="Lopez-Marques R.L."/>
            <person name="Lindberg Moller B."/>
        </authorList>
    </citation>
    <scope>NUCLEOTIDE SEQUENCE</scope>
</reference>
<dbReference type="GO" id="GO:0004180">
    <property type="term" value="F:carboxypeptidase activity"/>
    <property type="evidence" value="ECO:0007669"/>
    <property type="project" value="UniProtKB-KW"/>
</dbReference>
<name>A0A4Y1RK90_PRUDU</name>
<dbReference type="EMBL" id="AP019302">
    <property type="protein sequence ID" value="BBH04761.1"/>
    <property type="molecule type" value="Genomic_DNA"/>
</dbReference>
<protein>
    <submittedName>
        <fullName evidence="2">Carboxypeptidase D, putative</fullName>
    </submittedName>
</protein>
<keyword evidence="2" id="KW-0378">Hydrolase</keyword>
<proteinExistence type="predicted"/>
<evidence type="ECO:0000313" key="2">
    <source>
        <dbReference type="EMBL" id="BBH04761.1"/>
    </source>
</evidence>
<keyword evidence="2" id="KW-0121">Carboxypeptidase</keyword>
<evidence type="ECO:0000256" key="1">
    <source>
        <dbReference type="SAM" id="MobiDB-lite"/>
    </source>
</evidence>
<dbReference type="AlphaFoldDB" id="A0A4Y1RK90"/>
<feature type="region of interest" description="Disordered" evidence="1">
    <location>
        <begin position="59"/>
        <end position="80"/>
    </location>
</feature>
<accession>A0A4Y1RK90</accession>
<sequence length="80" mass="8498">MQGTKGSTYNGFSGEGRWSCTSFRLNGSASAPTCTIKSAERDPVPLHRAAKLLISSRMETRGFPQQNTLHACSPLPSGGV</sequence>
<organism evidence="2">
    <name type="scientific">Prunus dulcis</name>
    <name type="common">Almond</name>
    <name type="synonym">Amygdalus dulcis</name>
    <dbReference type="NCBI Taxonomy" id="3755"/>
    <lineage>
        <taxon>Eukaryota</taxon>
        <taxon>Viridiplantae</taxon>
        <taxon>Streptophyta</taxon>
        <taxon>Embryophyta</taxon>
        <taxon>Tracheophyta</taxon>
        <taxon>Spermatophyta</taxon>
        <taxon>Magnoliopsida</taxon>
        <taxon>eudicotyledons</taxon>
        <taxon>Gunneridae</taxon>
        <taxon>Pentapetalae</taxon>
        <taxon>rosids</taxon>
        <taxon>fabids</taxon>
        <taxon>Rosales</taxon>
        <taxon>Rosaceae</taxon>
        <taxon>Amygdaloideae</taxon>
        <taxon>Amygdaleae</taxon>
        <taxon>Prunus</taxon>
    </lineage>
</organism>
<gene>
    <name evidence="2" type="ORF">Prudu_015985</name>
</gene>